<organism evidence="3 4">
    <name type="scientific">Pseudomonas segetis</name>
    <dbReference type="NCBI Taxonomy" id="298908"/>
    <lineage>
        <taxon>Bacteria</taxon>
        <taxon>Pseudomonadati</taxon>
        <taxon>Pseudomonadota</taxon>
        <taxon>Gammaproteobacteria</taxon>
        <taxon>Pseudomonadales</taxon>
        <taxon>Pseudomonadaceae</taxon>
        <taxon>Pseudomonas</taxon>
    </lineage>
</organism>
<dbReference type="InterPro" id="IPR003314">
    <property type="entry name" value="Mu-type_HTH"/>
</dbReference>
<evidence type="ECO:0000259" key="1">
    <source>
        <dbReference type="PROSITE" id="PS50994"/>
    </source>
</evidence>
<sequence length="688" mass="77882">MRKLATMHKWFTAKELAGLPGMPTTDRNVRLMADREAWEGQRRIGSKALEYNFAVLPAETQTGLLARLVQQEEPSQAETQVVTHSLNEPKRDAISASRLNDDQRSVMGARVSIVRELERMSQMVSQQRAIITLVGLARDGKLSPYLTDKVERANDRKTADRSLSERTLKRWLSDFRKHGEIALAPARRKPDMSMPAWAPVFLRHYQRPQKPSAEAAYSAFSAEYPGCPSIHAVRRFLAKLSPEAREVGRMSPQELKSLKGFNRLSSDHLWPNDVWVADGHAFDAEVLDPRTNKPFRPEVTTCLDWRTRRIVGYAINLAESALATLDMLCSGISRCGMFREFYVDNGSGFDNAQVREVIDRLGGSMTNALPYNSQARGIIERSHRSVLVRLAKEFDSYIGADMDKHSGTRVHRITRKALKAGEQPKEIPTLFEFWTRLAGALDAYNDTPHRSLPKARDPETGKLRHQTPNEAWAGALAEGFEPLMASFDITTSLTRPQDVRRTNRGEVRINGGIYYLEELVALHGEQVKVAWDYRDAKQVGIFTLEGEHVGEAKLDGNARKVFSRLERDEDKRVKGQLARLGTKGETLTGKEVEVRVVERPTSDDAVYQDRLLEAQQFTARLVQAAPAFEVPGDDMARYRLWQKLDARLQAGESLSDDEARWHDRYPAHPSYVSIKRMYDFVGEQQARA</sequence>
<name>A0A239JM81_9PSED</name>
<keyword evidence="4" id="KW-1185">Reference proteome</keyword>
<feature type="domain" description="Integrase catalytic" evidence="1">
    <location>
        <begin position="267"/>
        <end position="476"/>
    </location>
</feature>
<reference evidence="4" key="1">
    <citation type="submission" date="2017-06" db="EMBL/GenBank/DDBJ databases">
        <authorList>
            <person name="Varghese N."/>
            <person name="Submissions S."/>
        </authorList>
    </citation>
    <scope>NUCLEOTIDE SEQUENCE [LARGE SCALE GENOMIC DNA]</scope>
    <source>
        <strain evidence="4">CIP 108523</strain>
    </source>
</reference>
<dbReference type="SUPFAM" id="SSF46955">
    <property type="entry name" value="Putative DNA-binding domain"/>
    <property type="match status" value="1"/>
</dbReference>
<protein>
    <submittedName>
        <fullName evidence="3">Putative transposase</fullName>
    </submittedName>
</protein>
<dbReference type="InterPro" id="IPR012337">
    <property type="entry name" value="RNaseH-like_sf"/>
</dbReference>
<dbReference type="Gene3D" id="3.30.420.10">
    <property type="entry name" value="Ribonuclease H-like superfamily/Ribonuclease H"/>
    <property type="match status" value="1"/>
</dbReference>
<dbReference type="InterPro" id="IPR036397">
    <property type="entry name" value="RNaseH_sf"/>
</dbReference>
<dbReference type="InterPro" id="IPR009004">
    <property type="entry name" value="Transposase_Mu_C"/>
</dbReference>
<dbReference type="EMBL" id="FZOG01000009">
    <property type="protein sequence ID" value="SNT07011.1"/>
    <property type="molecule type" value="Genomic_DNA"/>
</dbReference>
<dbReference type="GO" id="GO:0015074">
    <property type="term" value="P:DNA integration"/>
    <property type="evidence" value="ECO:0007669"/>
    <property type="project" value="InterPro"/>
</dbReference>
<evidence type="ECO:0000313" key="4">
    <source>
        <dbReference type="Proteomes" id="UP000242915"/>
    </source>
</evidence>
<proteinExistence type="predicted"/>
<evidence type="ECO:0000313" key="3">
    <source>
        <dbReference type="EMBL" id="SNT07011.1"/>
    </source>
</evidence>
<feature type="domain" description="HTH Mu-type" evidence="2">
    <location>
        <begin position="7"/>
        <end position="72"/>
    </location>
</feature>
<dbReference type="PROSITE" id="PS50994">
    <property type="entry name" value="INTEGRASE"/>
    <property type="match status" value="1"/>
</dbReference>
<gene>
    <name evidence="3" type="ORF">SAMN05216255_4414</name>
</gene>
<dbReference type="InterPro" id="IPR015378">
    <property type="entry name" value="Transposase-like_Mu_C"/>
</dbReference>
<accession>A0A239JM81</accession>
<dbReference type="Gene3D" id="1.10.10.10">
    <property type="entry name" value="Winged helix-like DNA-binding domain superfamily/Winged helix DNA-binding domain"/>
    <property type="match status" value="1"/>
</dbReference>
<dbReference type="InterPro" id="IPR009061">
    <property type="entry name" value="DNA-bd_dom_put_sf"/>
</dbReference>
<dbReference type="AlphaFoldDB" id="A0A239JM81"/>
<dbReference type="InterPro" id="IPR001584">
    <property type="entry name" value="Integrase_cat-core"/>
</dbReference>
<dbReference type="InterPro" id="IPR036388">
    <property type="entry name" value="WH-like_DNA-bd_sf"/>
</dbReference>
<dbReference type="Proteomes" id="UP000242915">
    <property type="component" value="Unassembled WGS sequence"/>
</dbReference>
<dbReference type="PROSITE" id="PS51702">
    <property type="entry name" value="HTH_MU"/>
    <property type="match status" value="1"/>
</dbReference>
<dbReference type="GO" id="GO:0003677">
    <property type="term" value="F:DNA binding"/>
    <property type="evidence" value="ECO:0007669"/>
    <property type="project" value="InterPro"/>
</dbReference>
<dbReference type="Pfam" id="PF09299">
    <property type="entry name" value="Mu-transpos_C"/>
    <property type="match status" value="1"/>
</dbReference>
<dbReference type="SUPFAM" id="SSF50610">
    <property type="entry name" value="mu transposase, C-terminal domain"/>
    <property type="match status" value="1"/>
</dbReference>
<dbReference type="Pfam" id="PF02316">
    <property type="entry name" value="HTH_Tnp_Mu_1"/>
    <property type="match status" value="1"/>
</dbReference>
<dbReference type="SUPFAM" id="SSF53098">
    <property type="entry name" value="Ribonuclease H-like"/>
    <property type="match status" value="1"/>
</dbReference>
<evidence type="ECO:0000259" key="2">
    <source>
        <dbReference type="PROSITE" id="PS51702"/>
    </source>
</evidence>